<dbReference type="InterPro" id="IPR013785">
    <property type="entry name" value="Aldolase_TIM"/>
</dbReference>
<gene>
    <name evidence="5" type="ORF">ACFR9U_17575</name>
</gene>
<feature type="region of interest" description="Disordered" evidence="4">
    <location>
        <begin position="280"/>
        <end position="315"/>
    </location>
</feature>
<dbReference type="InterPro" id="IPR004136">
    <property type="entry name" value="NMO"/>
</dbReference>
<dbReference type="EC" id="1.13.12.-" evidence="5"/>
<evidence type="ECO:0000313" key="6">
    <source>
        <dbReference type="Proteomes" id="UP001597119"/>
    </source>
</evidence>
<reference evidence="5 6" key="1">
    <citation type="journal article" date="2019" name="Int. J. Syst. Evol. Microbiol.">
        <title>The Global Catalogue of Microorganisms (GCM) 10K type strain sequencing project: providing services to taxonomists for standard genome sequencing and annotation.</title>
        <authorList>
            <consortium name="The Broad Institute Genomics Platform"/>
            <consortium name="The Broad Institute Genome Sequencing Center for Infectious Disease"/>
            <person name="Wu L."/>
            <person name="Ma J."/>
        </authorList>
    </citation>
    <scope>NUCLEOTIDE SEQUENCE [LARGE SCALE GENOMIC DNA]</scope>
    <source>
        <strain evidence="5 6">CGMCC 1.12125</strain>
    </source>
</reference>
<organism evidence="5 6">
    <name type="scientific">Halorientalis brevis</name>
    <dbReference type="NCBI Taxonomy" id="1126241"/>
    <lineage>
        <taxon>Archaea</taxon>
        <taxon>Methanobacteriati</taxon>
        <taxon>Methanobacteriota</taxon>
        <taxon>Stenosarchaea group</taxon>
        <taxon>Halobacteria</taxon>
        <taxon>Halobacteriales</taxon>
        <taxon>Haloarculaceae</taxon>
        <taxon>Halorientalis</taxon>
    </lineage>
</organism>
<dbReference type="Proteomes" id="UP001597119">
    <property type="component" value="Unassembled WGS sequence"/>
</dbReference>
<evidence type="ECO:0000256" key="4">
    <source>
        <dbReference type="SAM" id="MobiDB-lite"/>
    </source>
</evidence>
<keyword evidence="3 5" id="KW-0560">Oxidoreductase</keyword>
<keyword evidence="1" id="KW-0285">Flavoprotein</keyword>
<dbReference type="Gene3D" id="3.20.20.70">
    <property type="entry name" value="Aldolase class I"/>
    <property type="match status" value="1"/>
</dbReference>
<protein>
    <submittedName>
        <fullName evidence="5">NAD(P)H-dependent flavin oxidoreductase</fullName>
        <ecNumber evidence="5">1.13.12.-</ecNumber>
    </submittedName>
</protein>
<dbReference type="GO" id="GO:0016491">
    <property type="term" value="F:oxidoreductase activity"/>
    <property type="evidence" value="ECO:0007669"/>
    <property type="project" value="UniProtKB-KW"/>
</dbReference>
<comment type="caution">
    <text evidence="5">The sequence shown here is derived from an EMBL/GenBank/DDBJ whole genome shotgun (WGS) entry which is preliminary data.</text>
</comment>
<dbReference type="SUPFAM" id="SSF51412">
    <property type="entry name" value="Inosine monophosphate dehydrogenase (IMPDH)"/>
    <property type="match status" value="1"/>
</dbReference>
<sequence length="364" mass="37553">MCRSLRGGISPRFLPVSRVQPAMPTLHTPLCAAVGIDYPIVQAPIGSVSCPELAAAVSDAGGLGMLAVTWRDLDETRTVIEETQAATDAPFGVNLVLDPEARQRPTADHLDACLDAGVEIVSFAFGDGSAYVDRVHDAGRLVMQTVGSVAEAETAIDAGVDVLVAQGWEAGGHVQSDVATMPLVPQIADAAAEDDVPVVAAGGIADGRGVAAALALGADGAWLGTRFVAAEEAAAHQEYKRSVGQAPSEATVHSQLFDKGWPGTDHRTLRNSTVEDWIAAGKPPAGDRPGEDETVASDAAGNPVERYGDDPPLPDMEGNVEALPMYAGQSAGLATDVLPADEIVSTLVDEAREAAHTLGERTSG</sequence>
<keyword evidence="6" id="KW-1185">Reference proteome</keyword>
<evidence type="ECO:0000313" key="5">
    <source>
        <dbReference type="EMBL" id="MFD1588791.1"/>
    </source>
</evidence>
<dbReference type="Pfam" id="PF03060">
    <property type="entry name" value="NMO"/>
    <property type="match status" value="2"/>
</dbReference>
<dbReference type="PANTHER" id="PTHR32332:SF20">
    <property type="entry name" value="2-NITROPROPANE DIOXYGENASE-LIKE PROTEIN"/>
    <property type="match status" value="1"/>
</dbReference>
<dbReference type="EMBL" id="JBHUDJ010000014">
    <property type="protein sequence ID" value="MFD1588791.1"/>
    <property type="molecule type" value="Genomic_DNA"/>
</dbReference>
<dbReference type="PANTHER" id="PTHR32332">
    <property type="entry name" value="2-NITROPROPANE DIOXYGENASE"/>
    <property type="match status" value="1"/>
</dbReference>
<evidence type="ECO:0000256" key="2">
    <source>
        <dbReference type="ARBA" id="ARBA00022643"/>
    </source>
</evidence>
<dbReference type="RefSeq" id="WP_282594302.1">
    <property type="nucleotide sequence ID" value="NZ_JALLGV010000005.1"/>
</dbReference>
<name>A0ABD6CEI8_9EURY</name>
<accession>A0ABD6CEI8</accession>
<keyword evidence="2" id="KW-0288">FMN</keyword>
<evidence type="ECO:0000256" key="3">
    <source>
        <dbReference type="ARBA" id="ARBA00023002"/>
    </source>
</evidence>
<dbReference type="CDD" id="cd04730">
    <property type="entry name" value="NPD_like"/>
    <property type="match status" value="1"/>
</dbReference>
<proteinExistence type="predicted"/>
<evidence type="ECO:0000256" key="1">
    <source>
        <dbReference type="ARBA" id="ARBA00022630"/>
    </source>
</evidence>
<dbReference type="AlphaFoldDB" id="A0ABD6CEI8"/>